<keyword evidence="1" id="KW-0812">Transmembrane</keyword>
<evidence type="ECO:0000313" key="3">
    <source>
        <dbReference type="Proteomes" id="UP000688137"/>
    </source>
</evidence>
<dbReference type="AlphaFoldDB" id="A0A8S1KFS3"/>
<reference evidence="2" key="1">
    <citation type="submission" date="2021-01" db="EMBL/GenBank/DDBJ databases">
        <authorList>
            <consortium name="Genoscope - CEA"/>
            <person name="William W."/>
        </authorList>
    </citation>
    <scope>NUCLEOTIDE SEQUENCE</scope>
</reference>
<evidence type="ECO:0000313" key="2">
    <source>
        <dbReference type="EMBL" id="CAD8051612.1"/>
    </source>
</evidence>
<keyword evidence="3" id="KW-1185">Reference proteome</keyword>
<feature type="transmembrane region" description="Helical" evidence="1">
    <location>
        <begin position="406"/>
        <end position="427"/>
    </location>
</feature>
<dbReference type="EMBL" id="CAJJDM010000014">
    <property type="protein sequence ID" value="CAD8051612.1"/>
    <property type="molecule type" value="Genomic_DNA"/>
</dbReference>
<feature type="transmembrane region" description="Helical" evidence="1">
    <location>
        <begin position="505"/>
        <end position="523"/>
    </location>
</feature>
<evidence type="ECO:0008006" key="4">
    <source>
        <dbReference type="Google" id="ProtNLM"/>
    </source>
</evidence>
<keyword evidence="1" id="KW-1133">Transmembrane helix</keyword>
<organism evidence="2 3">
    <name type="scientific">Paramecium primaurelia</name>
    <dbReference type="NCBI Taxonomy" id="5886"/>
    <lineage>
        <taxon>Eukaryota</taxon>
        <taxon>Sar</taxon>
        <taxon>Alveolata</taxon>
        <taxon>Ciliophora</taxon>
        <taxon>Intramacronucleata</taxon>
        <taxon>Oligohymenophorea</taxon>
        <taxon>Peniculida</taxon>
        <taxon>Parameciidae</taxon>
        <taxon>Paramecium</taxon>
    </lineage>
</organism>
<feature type="transmembrane region" description="Helical" evidence="1">
    <location>
        <begin position="879"/>
        <end position="899"/>
    </location>
</feature>
<feature type="transmembrane region" description="Helical" evidence="1">
    <location>
        <begin position="465"/>
        <end position="490"/>
    </location>
</feature>
<dbReference type="PANTHER" id="PTHR21274:SF0">
    <property type="entry name" value="MECKELIN"/>
    <property type="match status" value="1"/>
</dbReference>
<name>A0A8S1KFS3_PARPR</name>
<sequence length="916" mass="106211">MLFILFIIQSINGQVCETADQFYNPLASKCEACPAGTGLISNQCICDSTINGVPVNSVCPAETNLCVSDTGSWQNSACSCSGHAITLPTNICQQCPNNQINVSGKCSCSGSSFASDNYCVNLYVNVFSDDIAQTLGPKAYDGCNLYNDMVSCQQLANLFILKRSTVSTEKDFNYLYNAVLTFQNKKNMPNIIHEASTTVTSVTLIENTPIQMQVNFKEDRASSLNKIPFYVMEYYIDGSVSELKPLQNQFQLCSASYGDTDLASNFGVSYKNDCDVDFTKYLDSNYKTIFYSVWIKDIDGSFIQVPIKIADYDGNGNGETENEYGYTNTKFLWRFFMVDNLKSPSEIIYAKQVRLISYLSTKEDDKTFLPYFYIIYSEPITITSIETEKYYPVKYGHYYYQAKTSFYTVASALLIVAHVLIIIVWFIRIYVWSKRNPSYTGQNDWCMYLTIKSFYVLLDTWAEVIFYYLAIFTGYLFCFFKFQQTIYILMPDLSDYANNYRPFEILFYMMFACRLISMFNLILRQADVQVFFIDWEKSEVLRPRELAEKLDNNILRMVEQAQSKQSAWRMILIANEFNELQIYRIVSVEWTLLFVGFFLEGLQWIDLGQEQPNLQLDKTIPKNYVLQYFLCTFLYMAIGLAQIIIQKLFDIWFPILVEDFVDLCAISNVSILILDDVLHGYYIHGENPIGYAEGSSEHLANCLHYEALGKGKKRGFIQESSLQHQDDVDLQTFELFLPMRFREAYEKVYNQELKQKTDNAQYQNYNEIRILRQGVPDGLDMALVQTIKDTFSFYLKDVLTQVRTNFAKCVRDKLPVQRFFDYPPADLEEGYFKEQSMPVFFRDPDQSFKSMFFCGHEFFFLITDTMIFNFWMILTNNTYLSLMLTYLISAGIFNFRQWVGERNLADQSKIDSRFLI</sequence>
<dbReference type="PANTHER" id="PTHR21274">
    <property type="entry name" value="MECKELIN"/>
    <property type="match status" value="1"/>
</dbReference>
<keyword evidence="1" id="KW-0472">Membrane</keyword>
<comment type="caution">
    <text evidence="2">The sequence shown here is derived from an EMBL/GenBank/DDBJ whole genome shotgun (WGS) entry which is preliminary data.</text>
</comment>
<proteinExistence type="predicted"/>
<feature type="transmembrane region" description="Helical" evidence="1">
    <location>
        <begin position="625"/>
        <end position="645"/>
    </location>
</feature>
<dbReference type="OMA" id="FDLESWM"/>
<dbReference type="InterPro" id="IPR019170">
    <property type="entry name" value="Meckelin"/>
</dbReference>
<gene>
    <name evidence="2" type="ORF">PPRIM_AZ9-3.1.T0180230</name>
</gene>
<accession>A0A8S1KFS3</accession>
<dbReference type="GO" id="GO:0036038">
    <property type="term" value="C:MKS complex"/>
    <property type="evidence" value="ECO:0007669"/>
    <property type="project" value="InterPro"/>
</dbReference>
<dbReference type="GO" id="GO:0060271">
    <property type="term" value="P:cilium assembly"/>
    <property type="evidence" value="ECO:0007669"/>
    <property type="project" value="InterPro"/>
</dbReference>
<evidence type="ECO:0000256" key="1">
    <source>
        <dbReference type="SAM" id="Phobius"/>
    </source>
</evidence>
<dbReference type="Proteomes" id="UP000688137">
    <property type="component" value="Unassembled WGS sequence"/>
</dbReference>
<protein>
    <recommendedName>
        <fullName evidence="4">Meckelin</fullName>
    </recommendedName>
</protein>
<dbReference type="Pfam" id="PF09773">
    <property type="entry name" value="Meckelin"/>
    <property type="match status" value="1"/>
</dbReference>